<feature type="domain" description="TNFR-Cys" evidence="11">
    <location>
        <begin position="110"/>
        <end position="149"/>
    </location>
</feature>
<reference evidence="12 13" key="1">
    <citation type="submission" date="2021-02" db="EMBL/GenBank/DDBJ databases">
        <title>Safari Cat Assemblies.</title>
        <authorList>
            <person name="Bredemeyer K.R."/>
            <person name="Murphy W.J."/>
        </authorList>
    </citation>
    <scope>NUCLEOTIDE SEQUENCE [LARGE SCALE GENOMIC DNA]</scope>
</reference>
<evidence type="ECO:0000256" key="5">
    <source>
        <dbReference type="ARBA" id="ARBA00023170"/>
    </source>
</evidence>
<feature type="domain" description="TNFR-Cys" evidence="11">
    <location>
        <begin position="68"/>
        <end position="109"/>
    </location>
</feature>
<feature type="disulfide bond" evidence="7">
    <location>
        <begin position="69"/>
        <end position="84"/>
    </location>
</feature>
<dbReference type="Pfam" id="PF00020">
    <property type="entry name" value="TNFR_c6"/>
    <property type="match status" value="2"/>
</dbReference>
<dbReference type="InterPro" id="IPR001368">
    <property type="entry name" value="TNFR/NGFR_Cys_rich_reg"/>
</dbReference>
<sequence length="283" mass="31095">MAAGWSVPWLCALLLLLAAWVDLALGVAPCDVTEYQPEDSNLCCRLCPAGQYVFRPCRVNHTAGECRVCESGTFLAFPNGEPTCQRCIQCRKGDQEVVAKCSPTSDRQCQCKKGSFYCNSVDCVENCLRCKRCPGVVLSPCNATSNTVCATETDRGRPENKRGSEFLVPWVTVSVILAVAVIVGICWYKKKGVRVSYQPIVRLLKGRSDGPGGFSGPIRGHQGLERRHTGASRRRRGFGSRPLPCSKWHGKARLRHVGKFCVSRTAVSPVRDGLIYANRARLT</sequence>
<keyword evidence="9" id="KW-0812">Transmembrane</keyword>
<dbReference type="Ensembl" id="ENSFCTT00005009453.1">
    <property type="protein sequence ID" value="ENSFCTP00005005799.1"/>
    <property type="gene ID" value="ENSFCTG00005003539.1"/>
</dbReference>
<evidence type="ECO:0000256" key="7">
    <source>
        <dbReference type="PROSITE-ProRule" id="PRU00206"/>
    </source>
</evidence>
<dbReference type="CDD" id="cd15837">
    <property type="entry name" value="TNFRSF26"/>
    <property type="match status" value="1"/>
</dbReference>
<evidence type="ECO:0000256" key="9">
    <source>
        <dbReference type="SAM" id="Phobius"/>
    </source>
</evidence>
<keyword evidence="6" id="KW-0325">Glycoprotein</keyword>
<dbReference type="PROSITE" id="PS50050">
    <property type="entry name" value="TNFR_NGFR_2"/>
    <property type="match status" value="2"/>
</dbReference>
<feature type="transmembrane region" description="Helical" evidence="9">
    <location>
        <begin position="167"/>
        <end position="188"/>
    </location>
</feature>
<feature type="signal peptide" evidence="10">
    <location>
        <begin position="1"/>
        <end position="26"/>
    </location>
</feature>
<keyword evidence="10" id="KW-0732">Signal</keyword>
<evidence type="ECO:0000313" key="12">
    <source>
        <dbReference type="Ensembl" id="ENSFCTP00005005799.1"/>
    </source>
</evidence>
<keyword evidence="2" id="KW-0677">Repeat</keyword>
<feature type="chain" id="PRO_5047393925" description="TNFR-Cys domain-containing protein" evidence="10">
    <location>
        <begin position="27"/>
        <end position="283"/>
    </location>
</feature>
<evidence type="ECO:0000256" key="10">
    <source>
        <dbReference type="SAM" id="SignalP"/>
    </source>
</evidence>
<dbReference type="PANTHER" id="PTHR46330">
    <property type="entry name" value="TUMOR NECROSIS FACTOR RECEPTOR SUPERFAMILY MEMBER 10B"/>
    <property type="match status" value="1"/>
</dbReference>
<reference evidence="12" key="2">
    <citation type="submission" date="2025-08" db="UniProtKB">
        <authorList>
            <consortium name="Ensembl"/>
        </authorList>
    </citation>
    <scope>IDENTIFICATION</scope>
    <source>
        <strain evidence="12">breed Abyssinian</strain>
    </source>
</reference>
<organism evidence="12 13">
    <name type="scientific">Felis catus</name>
    <name type="common">Cat</name>
    <name type="synonym">Felis silvestris catus</name>
    <dbReference type="NCBI Taxonomy" id="9685"/>
    <lineage>
        <taxon>Eukaryota</taxon>
        <taxon>Metazoa</taxon>
        <taxon>Chordata</taxon>
        <taxon>Craniata</taxon>
        <taxon>Vertebrata</taxon>
        <taxon>Euteleostomi</taxon>
        <taxon>Mammalia</taxon>
        <taxon>Eutheria</taxon>
        <taxon>Laurasiatheria</taxon>
        <taxon>Carnivora</taxon>
        <taxon>Feliformia</taxon>
        <taxon>Felidae</taxon>
        <taxon>Felinae</taxon>
        <taxon>Felis</taxon>
    </lineage>
</organism>
<dbReference type="PANTHER" id="PTHR46330:SF14">
    <property type="entry name" value="TUMOR NECROSIS FACTOR RECEPTOR SUPERFAMILY MEMBER 1A"/>
    <property type="match status" value="1"/>
</dbReference>
<keyword evidence="9" id="KW-1133">Transmembrane helix</keyword>
<keyword evidence="3 9" id="KW-0472">Membrane</keyword>
<dbReference type="SUPFAM" id="SSF57586">
    <property type="entry name" value="TNF receptor-like"/>
    <property type="match status" value="1"/>
</dbReference>
<comment type="caution">
    <text evidence="7">Lacks conserved residue(s) required for the propagation of feature annotation.</text>
</comment>
<dbReference type="InterPro" id="IPR052491">
    <property type="entry name" value="TNFRSF10"/>
</dbReference>
<gene>
    <name evidence="12" type="primary">LOC105261012</name>
</gene>
<evidence type="ECO:0000256" key="2">
    <source>
        <dbReference type="ARBA" id="ARBA00022737"/>
    </source>
</evidence>
<proteinExistence type="predicted"/>
<comment type="subcellular location">
    <subcellularLocation>
        <location evidence="1">Membrane</location>
    </subcellularLocation>
</comment>
<keyword evidence="13" id="KW-1185">Reference proteome</keyword>
<dbReference type="GeneTree" id="ENSGT00930000151070"/>
<feature type="region of interest" description="Disordered" evidence="8">
    <location>
        <begin position="215"/>
        <end position="240"/>
    </location>
</feature>
<evidence type="ECO:0000259" key="11">
    <source>
        <dbReference type="PROSITE" id="PS50050"/>
    </source>
</evidence>
<protein>
    <recommendedName>
        <fullName evidence="11">TNFR-Cys domain-containing protein</fullName>
    </recommendedName>
</protein>
<accession>A0ABI7W971</accession>
<keyword evidence="4 7" id="KW-1015">Disulfide bond</keyword>
<dbReference type="Gene3D" id="2.10.50.10">
    <property type="entry name" value="Tumor Necrosis Factor Receptor, subunit A, domain 2"/>
    <property type="match status" value="2"/>
</dbReference>
<evidence type="ECO:0000256" key="3">
    <source>
        <dbReference type="ARBA" id="ARBA00023136"/>
    </source>
</evidence>
<evidence type="ECO:0000313" key="13">
    <source>
        <dbReference type="Proteomes" id="UP000823872"/>
    </source>
</evidence>
<feature type="repeat" description="TNFR-Cys" evidence="7">
    <location>
        <begin position="68"/>
        <end position="109"/>
    </location>
</feature>
<evidence type="ECO:0000256" key="8">
    <source>
        <dbReference type="SAM" id="MobiDB-lite"/>
    </source>
</evidence>
<evidence type="ECO:0000256" key="4">
    <source>
        <dbReference type="ARBA" id="ARBA00023157"/>
    </source>
</evidence>
<feature type="repeat" description="TNFR-Cys" evidence="7">
    <location>
        <begin position="110"/>
        <end position="149"/>
    </location>
</feature>
<name>A0ABI7W971_FELCA</name>
<keyword evidence="5" id="KW-0675">Receptor</keyword>
<feature type="compositionally biased region" description="Basic residues" evidence="8">
    <location>
        <begin position="229"/>
        <end position="238"/>
    </location>
</feature>
<dbReference type="Proteomes" id="UP000823872">
    <property type="component" value="Chromosome D1"/>
</dbReference>
<reference evidence="12" key="3">
    <citation type="submission" date="2025-09" db="UniProtKB">
        <authorList>
            <consortium name="Ensembl"/>
        </authorList>
    </citation>
    <scope>IDENTIFICATION</scope>
    <source>
        <strain evidence="12">breed Abyssinian</strain>
    </source>
</reference>
<dbReference type="InterPro" id="IPR034062">
    <property type="entry name" value="TNFRSF26_N"/>
</dbReference>
<dbReference type="SMART" id="SM00208">
    <property type="entry name" value="TNFR"/>
    <property type="match status" value="3"/>
</dbReference>
<evidence type="ECO:0000256" key="1">
    <source>
        <dbReference type="ARBA" id="ARBA00004370"/>
    </source>
</evidence>
<evidence type="ECO:0000256" key="6">
    <source>
        <dbReference type="ARBA" id="ARBA00023180"/>
    </source>
</evidence>